<organism evidence="3 4">
    <name type="scientific">Streblomastix strix</name>
    <dbReference type="NCBI Taxonomy" id="222440"/>
    <lineage>
        <taxon>Eukaryota</taxon>
        <taxon>Metamonada</taxon>
        <taxon>Preaxostyla</taxon>
        <taxon>Oxymonadida</taxon>
        <taxon>Streblomastigidae</taxon>
        <taxon>Streblomastix</taxon>
    </lineage>
</organism>
<gene>
    <name evidence="3" type="ORF">EZS28_046151</name>
</gene>
<feature type="coiled-coil region" evidence="1">
    <location>
        <begin position="17"/>
        <end position="58"/>
    </location>
</feature>
<sequence length="406" mass="47126">MEVEDIRSSRVEMMLQIDYEKKQKEEMELKIKQQQQQQEEERQKKIALEQEKLKVEAKAKLQSQNSQSKLQSKQQSKTKAKIEQVKPGQVGTIKKGQSTSTLSTQTNTAKKGEISKDPQTSDKLNENENNNKPEQIPSTTNVQTMEQFLTRMTERLQQKDQLRSQLEDVISAVDSSNNQQKKELEQAQSSKKKIKDELKSIEEELQKEEEEAREKARTFAVKLRQRSDEELQKLHQNEKLNQNTEDFMSESSSEKLQSFQGKAEEGILKGSEALQKMMKLWNSRIEQIKVEKELQKAIEEKDYISAKEHQLRLDQLKNQNFDDNNNEIKIDNEMFMTPKQPQAGLPLIRGLSNKSLKQQASNQNAGDVAQQLTQIDKQNLQLMQQMMNLSYTDRTQEIINDSKISH</sequence>
<feature type="compositionally biased region" description="Polar residues" evidence="2">
    <location>
        <begin position="239"/>
        <end position="260"/>
    </location>
</feature>
<evidence type="ECO:0000256" key="1">
    <source>
        <dbReference type="SAM" id="Coils"/>
    </source>
</evidence>
<evidence type="ECO:0000313" key="4">
    <source>
        <dbReference type="Proteomes" id="UP000324800"/>
    </source>
</evidence>
<proteinExistence type="predicted"/>
<feature type="region of interest" description="Disordered" evidence="2">
    <location>
        <begin position="233"/>
        <end position="260"/>
    </location>
</feature>
<feature type="compositionally biased region" description="Basic and acidic residues" evidence="2">
    <location>
        <begin position="110"/>
        <end position="131"/>
    </location>
</feature>
<feature type="compositionally biased region" description="Polar residues" evidence="2">
    <location>
        <begin position="132"/>
        <end position="145"/>
    </location>
</feature>
<evidence type="ECO:0000313" key="3">
    <source>
        <dbReference type="EMBL" id="KAA6358322.1"/>
    </source>
</evidence>
<feature type="region of interest" description="Disordered" evidence="2">
    <location>
        <begin position="59"/>
        <end position="145"/>
    </location>
</feature>
<dbReference type="EMBL" id="SNRW01030040">
    <property type="protein sequence ID" value="KAA6358322.1"/>
    <property type="molecule type" value="Genomic_DNA"/>
</dbReference>
<feature type="compositionally biased region" description="Low complexity" evidence="2">
    <location>
        <begin position="60"/>
        <end position="77"/>
    </location>
</feature>
<feature type="compositionally biased region" description="Low complexity" evidence="2">
    <location>
        <begin position="97"/>
        <end position="108"/>
    </location>
</feature>
<feature type="non-terminal residue" evidence="3">
    <location>
        <position position="406"/>
    </location>
</feature>
<name>A0A5J4TK99_9EUKA</name>
<feature type="region of interest" description="Disordered" evidence="2">
    <location>
        <begin position="169"/>
        <end position="195"/>
    </location>
</feature>
<keyword evidence="1" id="KW-0175">Coiled coil</keyword>
<reference evidence="3 4" key="1">
    <citation type="submission" date="2019-03" db="EMBL/GenBank/DDBJ databases">
        <title>Single cell metagenomics reveals metabolic interactions within the superorganism composed of flagellate Streblomastix strix and complex community of Bacteroidetes bacteria on its surface.</title>
        <authorList>
            <person name="Treitli S.C."/>
            <person name="Kolisko M."/>
            <person name="Husnik F."/>
            <person name="Keeling P."/>
            <person name="Hampl V."/>
        </authorList>
    </citation>
    <scope>NUCLEOTIDE SEQUENCE [LARGE SCALE GENOMIC DNA]</scope>
    <source>
        <strain evidence="3">ST1C</strain>
    </source>
</reference>
<protein>
    <submittedName>
        <fullName evidence="3">Uncharacterized protein</fullName>
    </submittedName>
</protein>
<dbReference type="AlphaFoldDB" id="A0A5J4TK99"/>
<dbReference type="Proteomes" id="UP000324800">
    <property type="component" value="Unassembled WGS sequence"/>
</dbReference>
<comment type="caution">
    <text evidence="3">The sequence shown here is derived from an EMBL/GenBank/DDBJ whole genome shotgun (WGS) entry which is preliminary data.</text>
</comment>
<evidence type="ECO:0000256" key="2">
    <source>
        <dbReference type="SAM" id="MobiDB-lite"/>
    </source>
</evidence>
<accession>A0A5J4TK99</accession>